<feature type="transmembrane region" description="Helical" evidence="8">
    <location>
        <begin position="203"/>
        <end position="225"/>
    </location>
</feature>
<keyword evidence="10" id="KW-0762">Sugar transport</keyword>
<evidence type="ECO:0000256" key="2">
    <source>
        <dbReference type="ARBA" id="ARBA00010992"/>
    </source>
</evidence>
<comment type="similarity">
    <text evidence="2">Belongs to the major facilitator superfamily. Sugar transporter (TC 2.A.1.1) family.</text>
</comment>
<reference evidence="11" key="1">
    <citation type="submission" date="2017-03" db="EMBL/GenBank/DDBJ databases">
        <authorList>
            <person name="Sharma R."/>
            <person name="Thines M."/>
        </authorList>
    </citation>
    <scope>NUCLEOTIDE SEQUENCE [LARGE SCALE GENOMIC DNA]</scope>
</reference>
<feature type="transmembrane region" description="Helical" evidence="8">
    <location>
        <begin position="496"/>
        <end position="514"/>
    </location>
</feature>
<dbReference type="InterPro" id="IPR005828">
    <property type="entry name" value="MFS_sugar_transport-like"/>
</dbReference>
<organism evidence="10 11">
    <name type="scientific">Lasallia pustulata</name>
    <dbReference type="NCBI Taxonomy" id="136370"/>
    <lineage>
        <taxon>Eukaryota</taxon>
        <taxon>Fungi</taxon>
        <taxon>Dikarya</taxon>
        <taxon>Ascomycota</taxon>
        <taxon>Pezizomycotina</taxon>
        <taxon>Lecanoromycetes</taxon>
        <taxon>OSLEUM clade</taxon>
        <taxon>Umbilicariomycetidae</taxon>
        <taxon>Umbilicariales</taxon>
        <taxon>Umbilicariaceae</taxon>
        <taxon>Lasallia</taxon>
    </lineage>
</organism>
<evidence type="ECO:0000313" key="11">
    <source>
        <dbReference type="Proteomes" id="UP000192927"/>
    </source>
</evidence>
<dbReference type="AlphaFoldDB" id="A0A1W5D9G9"/>
<dbReference type="GO" id="GO:0016020">
    <property type="term" value="C:membrane"/>
    <property type="evidence" value="ECO:0007669"/>
    <property type="project" value="UniProtKB-SubCell"/>
</dbReference>
<feature type="transmembrane region" description="Helical" evidence="8">
    <location>
        <begin position="174"/>
        <end position="191"/>
    </location>
</feature>
<dbReference type="InterPro" id="IPR005829">
    <property type="entry name" value="Sugar_transporter_CS"/>
</dbReference>
<proteinExistence type="inferred from homology"/>
<feature type="transmembrane region" description="Helical" evidence="8">
    <location>
        <begin position="430"/>
        <end position="453"/>
    </location>
</feature>
<comment type="subcellular location">
    <subcellularLocation>
        <location evidence="1">Membrane</location>
        <topology evidence="1">Multi-pass membrane protein</topology>
    </subcellularLocation>
</comment>
<keyword evidence="6 8" id="KW-0472">Membrane</keyword>
<feature type="transmembrane region" description="Helical" evidence="8">
    <location>
        <begin position="90"/>
        <end position="113"/>
    </location>
</feature>
<evidence type="ECO:0000256" key="4">
    <source>
        <dbReference type="ARBA" id="ARBA00022692"/>
    </source>
</evidence>
<accession>A0A1W5D9G9</accession>
<dbReference type="SUPFAM" id="SSF103473">
    <property type="entry name" value="MFS general substrate transporter"/>
    <property type="match status" value="1"/>
</dbReference>
<keyword evidence="3" id="KW-0813">Transport</keyword>
<evidence type="ECO:0000259" key="9">
    <source>
        <dbReference type="PROSITE" id="PS50850"/>
    </source>
</evidence>
<evidence type="ECO:0000256" key="1">
    <source>
        <dbReference type="ARBA" id="ARBA00004141"/>
    </source>
</evidence>
<feature type="transmembrane region" description="Helical" evidence="8">
    <location>
        <begin position="368"/>
        <end position="392"/>
    </location>
</feature>
<feature type="transmembrane region" description="Helical" evidence="8">
    <location>
        <begin position="404"/>
        <end position="424"/>
    </location>
</feature>
<feature type="region of interest" description="Disordered" evidence="7">
    <location>
        <begin position="286"/>
        <end position="322"/>
    </location>
</feature>
<dbReference type="Gene3D" id="1.20.1250.20">
    <property type="entry name" value="MFS general substrate transporter like domains"/>
    <property type="match status" value="2"/>
</dbReference>
<dbReference type="InterPro" id="IPR003663">
    <property type="entry name" value="Sugar/inositol_transpt"/>
</dbReference>
<feature type="transmembrane region" description="Helical" evidence="8">
    <location>
        <begin position="231"/>
        <end position="252"/>
    </location>
</feature>
<dbReference type="InterPro" id="IPR020846">
    <property type="entry name" value="MFS_dom"/>
</dbReference>
<dbReference type="EMBL" id="FWEW01003537">
    <property type="protein sequence ID" value="SLM39685.1"/>
    <property type="molecule type" value="Genomic_DNA"/>
</dbReference>
<evidence type="ECO:0000256" key="7">
    <source>
        <dbReference type="SAM" id="MobiDB-lite"/>
    </source>
</evidence>
<feature type="transmembrane region" description="Helical" evidence="8">
    <location>
        <begin position="338"/>
        <end position="362"/>
    </location>
</feature>
<evidence type="ECO:0000256" key="6">
    <source>
        <dbReference type="ARBA" id="ARBA00023136"/>
    </source>
</evidence>
<evidence type="ECO:0000256" key="5">
    <source>
        <dbReference type="ARBA" id="ARBA00022989"/>
    </source>
</evidence>
<dbReference type="PROSITE" id="PS00217">
    <property type="entry name" value="SUGAR_TRANSPORT_2"/>
    <property type="match status" value="1"/>
</dbReference>
<evidence type="ECO:0000256" key="3">
    <source>
        <dbReference type="ARBA" id="ARBA00022448"/>
    </source>
</evidence>
<dbReference type="InterPro" id="IPR036259">
    <property type="entry name" value="MFS_trans_sf"/>
</dbReference>
<protein>
    <submittedName>
        <fullName evidence="10">Mfs glucose transporter</fullName>
    </submittedName>
</protein>
<keyword evidence="5 8" id="KW-1133">Transmembrane helix</keyword>
<dbReference type="PROSITE" id="PS50850">
    <property type="entry name" value="MFS"/>
    <property type="match status" value="1"/>
</dbReference>
<feature type="transmembrane region" description="Helical" evidence="8">
    <location>
        <begin position="12"/>
        <end position="33"/>
    </location>
</feature>
<dbReference type="GO" id="GO:0015149">
    <property type="term" value="F:hexose transmembrane transporter activity"/>
    <property type="evidence" value="ECO:0007669"/>
    <property type="project" value="TreeGrafter"/>
</dbReference>
<evidence type="ECO:0000256" key="8">
    <source>
        <dbReference type="SAM" id="Phobius"/>
    </source>
</evidence>
<dbReference type="PANTHER" id="PTHR23503:SF8">
    <property type="entry name" value="FACILITATED GLUCOSE TRANSPORTER PROTEIN 1"/>
    <property type="match status" value="1"/>
</dbReference>
<dbReference type="PANTHER" id="PTHR23503">
    <property type="entry name" value="SOLUTE CARRIER FAMILY 2"/>
    <property type="match status" value="1"/>
</dbReference>
<dbReference type="InterPro" id="IPR045263">
    <property type="entry name" value="GLUT"/>
</dbReference>
<evidence type="ECO:0000313" key="10">
    <source>
        <dbReference type="EMBL" id="SLM39685.1"/>
    </source>
</evidence>
<dbReference type="PRINTS" id="PR00171">
    <property type="entry name" value="SUGRTRNSPORT"/>
</dbReference>
<dbReference type="Proteomes" id="UP000192927">
    <property type="component" value="Unassembled WGS sequence"/>
</dbReference>
<feature type="transmembrane region" description="Helical" evidence="8">
    <location>
        <begin position="465"/>
        <end position="484"/>
    </location>
</feature>
<feature type="domain" description="Major facilitator superfamily (MFS) profile" evidence="9">
    <location>
        <begin position="22"/>
        <end position="518"/>
    </location>
</feature>
<keyword evidence="11" id="KW-1185">Reference proteome</keyword>
<name>A0A1W5D9G9_9LECA</name>
<dbReference type="Pfam" id="PF00083">
    <property type="entry name" value="Sugar_tr"/>
    <property type="match status" value="1"/>
</dbReference>
<sequence>MATPGSSKQSWASGMTFYVVYVSLITAIGPLHFGFHLAELNAPQEVLTCGAKPSISKSLTLISHLRTSLVVSKAPSLSGLPTCIPMNPTLFGLVSSIYTLGGLIGALSIGLLAGNFASPGPRANAGYLRSLTSKLPSPPSGRLAQMRLTTLCFVLGPLAEALAPSIWLLAIGRFISGIGSGAALVVVPIYISEVAPPSRKGLFGALTQVMTNVGILLAQVLGYFLSYGNMWRVVFAVAGAVGVAQALGLFFVPESPKWLAERGQVEKAKRILRRVRGRGVDVEEEVSGWDVGGQEQEEEEESLLRNPDSRAPPPGKPHPAKEPVTMLGALVHPSHRRAIVAVIGVMAAQQLCGVNAVVMYSVSTLHTILPTSAGLIAVAVAAVNLVVTVACAPLADRLGRKTCLLLSIAGMGTNALLLALGIIFHVKILAAVATLLFVASFAVGLGPVPFILASELVEPEAVGAAQSWALAGSWVATFVVAQFFPPLKEALGGKVFFLFAGLALLFALFVAVWVPESGGKRDADEVWGRVRRED</sequence>
<keyword evidence="4 8" id="KW-0812">Transmembrane</keyword>